<dbReference type="STRING" id="136037.A0A067RIQ2"/>
<dbReference type="InterPro" id="IPR007062">
    <property type="entry name" value="PPI-2"/>
</dbReference>
<evidence type="ECO:0000256" key="2">
    <source>
        <dbReference type="SAM" id="MobiDB-lite"/>
    </source>
</evidence>
<evidence type="ECO:0000313" key="3">
    <source>
        <dbReference type="EMBL" id="KDR23647.1"/>
    </source>
</evidence>
<dbReference type="AlphaFoldDB" id="A0A067RIQ2"/>
<gene>
    <name evidence="3" type="ORF">L798_11565</name>
</gene>
<dbReference type="Pfam" id="PF04979">
    <property type="entry name" value="IPP-2"/>
    <property type="match status" value="1"/>
</dbReference>
<name>A0A067RIQ2_ZOONE</name>
<feature type="compositionally biased region" description="Basic and acidic residues" evidence="2">
    <location>
        <begin position="60"/>
        <end position="74"/>
    </location>
</feature>
<feature type="region of interest" description="Disordered" evidence="2">
    <location>
        <begin position="58"/>
        <end position="133"/>
    </location>
</feature>
<dbReference type="EMBL" id="KK852455">
    <property type="protein sequence ID" value="KDR23647.1"/>
    <property type="molecule type" value="Genomic_DNA"/>
</dbReference>
<dbReference type="Gene3D" id="6.10.250.1050">
    <property type="match status" value="2"/>
</dbReference>
<sequence length="213" mass="24126">MVNQIYDHSEKQNMAENLTKRPSKSILKSSTSFEKPDAVLKRKQKETKWDEMNIIATLHPPDKDYGHMKIDEPKTPYSYEVGEEEPDGLDANLLAEKIQLSGNDPPKGFSTTNASETDSSDEEETPEEKAKRKVFESKRKAHYNEYYAVKLARKLMNAEEDCEPTKEDGCSGRTSPELIFCGLEGCPGHKSGRTERCESAAAYRKNKVKDNDK</sequence>
<dbReference type="eggNOG" id="KOG4041">
    <property type="taxonomic scope" value="Eukaryota"/>
</dbReference>
<accession>A0A067RIQ2</accession>
<comment type="similarity">
    <text evidence="1">Belongs to the protein phosphatase inhibitor 2 family.</text>
</comment>
<dbReference type="GO" id="GO:0009966">
    <property type="term" value="P:regulation of signal transduction"/>
    <property type="evidence" value="ECO:0007669"/>
    <property type="project" value="InterPro"/>
</dbReference>
<organism evidence="3 4">
    <name type="scientific">Zootermopsis nevadensis</name>
    <name type="common">Dampwood termite</name>
    <dbReference type="NCBI Taxonomy" id="136037"/>
    <lineage>
        <taxon>Eukaryota</taxon>
        <taxon>Metazoa</taxon>
        <taxon>Ecdysozoa</taxon>
        <taxon>Arthropoda</taxon>
        <taxon>Hexapoda</taxon>
        <taxon>Insecta</taxon>
        <taxon>Pterygota</taxon>
        <taxon>Neoptera</taxon>
        <taxon>Polyneoptera</taxon>
        <taxon>Dictyoptera</taxon>
        <taxon>Blattodea</taxon>
        <taxon>Blattoidea</taxon>
        <taxon>Termitoidae</taxon>
        <taxon>Termopsidae</taxon>
        <taxon>Zootermopsis</taxon>
    </lineage>
</organism>
<feature type="region of interest" description="Disordered" evidence="2">
    <location>
        <begin position="1"/>
        <end position="39"/>
    </location>
</feature>
<evidence type="ECO:0000313" key="4">
    <source>
        <dbReference type="Proteomes" id="UP000027135"/>
    </source>
</evidence>
<dbReference type="PANTHER" id="PTHR12398">
    <property type="entry name" value="PROTEIN PHOSPHATASE INHIBITOR"/>
    <property type="match status" value="1"/>
</dbReference>
<keyword evidence="4" id="KW-1185">Reference proteome</keyword>
<dbReference type="PANTHER" id="PTHR12398:SF20">
    <property type="entry name" value="PROTEIN PHOSPHATASE 1 REGULATORY INHIBITOR SUBUNIT 2"/>
    <property type="match status" value="1"/>
</dbReference>
<dbReference type="Proteomes" id="UP000027135">
    <property type="component" value="Unassembled WGS sequence"/>
</dbReference>
<dbReference type="OrthoDB" id="551302at2759"/>
<dbReference type="GO" id="GO:0004864">
    <property type="term" value="F:protein phosphatase inhibitor activity"/>
    <property type="evidence" value="ECO:0007669"/>
    <property type="project" value="InterPro"/>
</dbReference>
<proteinExistence type="inferred from homology"/>
<dbReference type="InParanoid" id="A0A067RIQ2"/>
<protein>
    <submittedName>
        <fullName evidence="3">Protein phosphatase inhibitor 2</fullName>
    </submittedName>
</protein>
<reference evidence="3 4" key="1">
    <citation type="journal article" date="2014" name="Nat. Commun.">
        <title>Molecular traces of alternative social organization in a termite genome.</title>
        <authorList>
            <person name="Terrapon N."/>
            <person name="Li C."/>
            <person name="Robertson H.M."/>
            <person name="Ji L."/>
            <person name="Meng X."/>
            <person name="Booth W."/>
            <person name="Chen Z."/>
            <person name="Childers C.P."/>
            <person name="Glastad K.M."/>
            <person name="Gokhale K."/>
            <person name="Gowin J."/>
            <person name="Gronenberg W."/>
            <person name="Hermansen R.A."/>
            <person name="Hu H."/>
            <person name="Hunt B.G."/>
            <person name="Huylmans A.K."/>
            <person name="Khalil S.M."/>
            <person name="Mitchell R.D."/>
            <person name="Munoz-Torres M.C."/>
            <person name="Mustard J.A."/>
            <person name="Pan H."/>
            <person name="Reese J.T."/>
            <person name="Scharf M.E."/>
            <person name="Sun F."/>
            <person name="Vogel H."/>
            <person name="Xiao J."/>
            <person name="Yang W."/>
            <person name="Yang Z."/>
            <person name="Yang Z."/>
            <person name="Zhou J."/>
            <person name="Zhu J."/>
            <person name="Brent C.S."/>
            <person name="Elsik C.G."/>
            <person name="Goodisman M.A."/>
            <person name="Liberles D.A."/>
            <person name="Roe R.M."/>
            <person name="Vargo E.L."/>
            <person name="Vilcinskas A."/>
            <person name="Wang J."/>
            <person name="Bornberg-Bauer E."/>
            <person name="Korb J."/>
            <person name="Zhang G."/>
            <person name="Liebig J."/>
        </authorList>
    </citation>
    <scope>NUCLEOTIDE SEQUENCE [LARGE SCALE GENOMIC DNA]</scope>
    <source>
        <tissue evidence="3">Whole organism</tissue>
    </source>
</reference>
<dbReference type="OMA" id="RAHYNEG"/>
<evidence type="ECO:0000256" key="1">
    <source>
        <dbReference type="ARBA" id="ARBA00005472"/>
    </source>
</evidence>